<evidence type="ECO:0000256" key="2">
    <source>
        <dbReference type="ARBA" id="ARBA00022670"/>
    </source>
</evidence>
<keyword evidence="11" id="KW-1185">Reference proteome</keyword>
<dbReference type="AlphaFoldDB" id="A0A9P3LGR2"/>
<dbReference type="OrthoDB" id="15189at2759"/>
<comment type="caution">
    <text evidence="10">The sequence shown here is derived from an EMBL/GenBank/DDBJ whole genome shotgun (WGS) entry which is preliminary data.</text>
</comment>
<accession>A0A9P3LGR2</accession>
<dbReference type="GO" id="GO:0004190">
    <property type="term" value="F:aspartic-type endopeptidase activity"/>
    <property type="evidence" value="ECO:0007669"/>
    <property type="project" value="UniProtKB-KW"/>
</dbReference>
<feature type="disulfide bond" evidence="6">
    <location>
        <begin position="152"/>
        <end position="157"/>
    </location>
</feature>
<keyword evidence="2" id="KW-0645">Protease</keyword>
<protein>
    <submittedName>
        <fullName evidence="10">Asp-domain-containing protein</fullName>
    </submittedName>
</protein>
<dbReference type="Gene3D" id="2.40.70.10">
    <property type="entry name" value="Acid Proteases"/>
    <property type="match status" value="2"/>
</dbReference>
<evidence type="ECO:0000313" key="10">
    <source>
        <dbReference type="EMBL" id="GJE93357.1"/>
    </source>
</evidence>
<evidence type="ECO:0000256" key="4">
    <source>
        <dbReference type="ARBA" id="ARBA00022801"/>
    </source>
</evidence>
<feature type="domain" description="Peptidase A1" evidence="9">
    <location>
        <begin position="121"/>
        <end position="428"/>
    </location>
</feature>
<feature type="active site" evidence="5">
    <location>
        <position position="139"/>
    </location>
</feature>
<comment type="similarity">
    <text evidence="1">Belongs to the peptidase A1 family.</text>
</comment>
<keyword evidence="6" id="KW-1015">Disulfide bond</keyword>
<name>A0A9P3LGR2_9APHY</name>
<dbReference type="Proteomes" id="UP000703269">
    <property type="component" value="Unassembled WGS sequence"/>
</dbReference>
<dbReference type="InterPro" id="IPR033121">
    <property type="entry name" value="PEPTIDASE_A1"/>
</dbReference>
<feature type="region of interest" description="Disordered" evidence="7">
    <location>
        <begin position="83"/>
        <end position="113"/>
    </location>
</feature>
<evidence type="ECO:0000256" key="6">
    <source>
        <dbReference type="PIRSR" id="PIRSR601461-2"/>
    </source>
</evidence>
<dbReference type="InterPro" id="IPR001461">
    <property type="entry name" value="Aspartic_peptidase_A1"/>
</dbReference>
<dbReference type="FunFam" id="2.40.70.10:FF:000115">
    <property type="entry name" value="Lysosomal aspartic protease"/>
    <property type="match status" value="1"/>
</dbReference>
<dbReference type="CDD" id="cd05471">
    <property type="entry name" value="pepsin_like"/>
    <property type="match status" value="1"/>
</dbReference>
<dbReference type="PROSITE" id="PS51767">
    <property type="entry name" value="PEPTIDASE_A1"/>
    <property type="match status" value="1"/>
</dbReference>
<gene>
    <name evidence="10" type="ORF">PsYK624_095160</name>
</gene>
<dbReference type="EMBL" id="BPQB01000031">
    <property type="protein sequence ID" value="GJE93357.1"/>
    <property type="molecule type" value="Genomic_DNA"/>
</dbReference>
<reference evidence="10 11" key="1">
    <citation type="submission" date="2021-08" db="EMBL/GenBank/DDBJ databases">
        <title>Draft Genome Sequence of Phanerochaete sordida strain YK-624.</title>
        <authorList>
            <person name="Mori T."/>
            <person name="Dohra H."/>
            <person name="Suzuki T."/>
            <person name="Kawagishi H."/>
            <person name="Hirai H."/>
        </authorList>
    </citation>
    <scope>NUCLEOTIDE SEQUENCE [LARGE SCALE GENOMIC DNA]</scope>
    <source>
        <strain evidence="10 11">YK-624</strain>
    </source>
</reference>
<evidence type="ECO:0000256" key="3">
    <source>
        <dbReference type="ARBA" id="ARBA00022750"/>
    </source>
</evidence>
<organism evidence="10 11">
    <name type="scientific">Phanerochaete sordida</name>
    <dbReference type="NCBI Taxonomy" id="48140"/>
    <lineage>
        <taxon>Eukaryota</taxon>
        <taxon>Fungi</taxon>
        <taxon>Dikarya</taxon>
        <taxon>Basidiomycota</taxon>
        <taxon>Agaricomycotina</taxon>
        <taxon>Agaricomycetes</taxon>
        <taxon>Polyporales</taxon>
        <taxon>Phanerochaetaceae</taxon>
        <taxon>Phanerochaete</taxon>
    </lineage>
</organism>
<evidence type="ECO:0000256" key="5">
    <source>
        <dbReference type="PIRSR" id="PIRSR601461-1"/>
    </source>
</evidence>
<feature type="signal peptide" evidence="8">
    <location>
        <begin position="1"/>
        <end position="17"/>
    </location>
</feature>
<evidence type="ECO:0000313" key="11">
    <source>
        <dbReference type="Proteomes" id="UP000703269"/>
    </source>
</evidence>
<evidence type="ECO:0000256" key="1">
    <source>
        <dbReference type="ARBA" id="ARBA00007447"/>
    </source>
</evidence>
<keyword evidence="4" id="KW-0378">Hydrolase</keyword>
<dbReference type="InterPro" id="IPR034164">
    <property type="entry name" value="Pepsin-like_dom"/>
</dbReference>
<dbReference type="PANTHER" id="PTHR47966:SF57">
    <property type="entry name" value="PEPTIDASE A1 DOMAIN-CONTAINING PROTEIN"/>
    <property type="match status" value="1"/>
</dbReference>
<feature type="chain" id="PRO_5040185130" evidence="8">
    <location>
        <begin position="18"/>
        <end position="431"/>
    </location>
</feature>
<dbReference type="PRINTS" id="PR00792">
    <property type="entry name" value="PEPSIN"/>
</dbReference>
<dbReference type="SUPFAM" id="SSF50630">
    <property type="entry name" value="Acid proteases"/>
    <property type="match status" value="1"/>
</dbReference>
<feature type="active site" evidence="5">
    <location>
        <position position="318"/>
    </location>
</feature>
<keyword evidence="8" id="KW-0732">Signal</keyword>
<dbReference type="Pfam" id="PF00026">
    <property type="entry name" value="Asp"/>
    <property type="match status" value="1"/>
</dbReference>
<evidence type="ECO:0000256" key="7">
    <source>
        <dbReference type="SAM" id="MobiDB-lite"/>
    </source>
</evidence>
<evidence type="ECO:0000256" key="8">
    <source>
        <dbReference type="SAM" id="SignalP"/>
    </source>
</evidence>
<evidence type="ECO:0000259" key="9">
    <source>
        <dbReference type="PROSITE" id="PS51767"/>
    </source>
</evidence>
<keyword evidence="3" id="KW-0064">Aspartyl protease</keyword>
<dbReference type="PANTHER" id="PTHR47966">
    <property type="entry name" value="BETA-SITE APP-CLEAVING ENZYME, ISOFORM A-RELATED"/>
    <property type="match status" value="1"/>
</dbReference>
<dbReference type="InterPro" id="IPR021109">
    <property type="entry name" value="Peptidase_aspartic_dom_sf"/>
</dbReference>
<dbReference type="GO" id="GO:0006508">
    <property type="term" value="P:proteolysis"/>
    <property type="evidence" value="ECO:0007669"/>
    <property type="project" value="UniProtKB-KW"/>
</dbReference>
<sequence>MLTIAFVTSALALIAAASPAPFDNNGVRIALQKRDDGLQSVTDLVDVGALLAALERTVSKFENGFAAYKTNTGQAHPLTVLPDLLGGDDDGSGSDNSTLSRRGTTGRGYVPLTDDNNGELWQGSLTIGTPAKTYTVQFDTGSSDLFVPGSQCSDANCQGHAKYFPANSSTSVDVKKTFQLNYGSGSVSGEQYTDTVTISGLTSLKQRLGATSSESSSFSKANFPPDGLMGMAYQSISQYNAPPVFQSLVSQKQVTTPAFSFKLSQSGAELFLGGADSNLYTGSFTYAPVTTQGYWQVKLDNVTVNAAMPVNNVQSVIDTGTTLIVADMPQVRQFYAAIPGSKDASATVGEGFFTFPCSATEHVGLTFSGRNFAIAPSLFNLGRVSSGSNDCVGAVVGTNDLNFWVVGDTFLQNVYTTFDFGNNRVGFATLK</sequence>
<proteinExistence type="inferred from homology"/>